<evidence type="ECO:0000313" key="2">
    <source>
        <dbReference type="EMBL" id="CAA3032198.1"/>
    </source>
</evidence>
<comment type="caution">
    <text evidence="2">The sequence shown here is derived from an EMBL/GenBank/DDBJ whole genome shotgun (WGS) entry which is preliminary data.</text>
</comment>
<dbReference type="Proteomes" id="UP000594638">
    <property type="component" value="Unassembled WGS sequence"/>
</dbReference>
<keyword evidence="3" id="KW-1185">Reference proteome</keyword>
<dbReference type="EMBL" id="CACTIH010009541">
    <property type="protein sequence ID" value="CAA3032198.1"/>
    <property type="molecule type" value="Genomic_DNA"/>
</dbReference>
<name>A0A8S0VMB9_OLEEU</name>
<dbReference type="Gramene" id="OE9A012044T1">
    <property type="protein sequence ID" value="OE9A012044C1"/>
    <property type="gene ID" value="OE9A012044"/>
</dbReference>
<dbReference type="OrthoDB" id="913743at2759"/>
<gene>
    <name evidence="2" type="ORF">OLEA9_A012044</name>
</gene>
<proteinExistence type="predicted"/>
<protein>
    <submittedName>
        <fullName evidence="2">Uncharacterized protein</fullName>
    </submittedName>
</protein>
<sequence length="128" mass="14506">MPNSKDIGARLDEPNIVVHCTLKSTQEEASKAYWTDIHQFEDEVEDPTVDIFVDMENVANSSIRVNFPQQTCQSPNASTSHRDPSSFHSPPTSIDAHTFHSGPSTSYPSLYPSRDEFAQELRIQLLRW</sequence>
<reference evidence="2 3" key="1">
    <citation type="submission" date="2019-12" db="EMBL/GenBank/DDBJ databases">
        <authorList>
            <person name="Alioto T."/>
            <person name="Alioto T."/>
            <person name="Gomez Garrido J."/>
        </authorList>
    </citation>
    <scope>NUCLEOTIDE SEQUENCE [LARGE SCALE GENOMIC DNA]</scope>
</reference>
<evidence type="ECO:0000256" key="1">
    <source>
        <dbReference type="SAM" id="MobiDB-lite"/>
    </source>
</evidence>
<evidence type="ECO:0000313" key="3">
    <source>
        <dbReference type="Proteomes" id="UP000594638"/>
    </source>
</evidence>
<organism evidence="2 3">
    <name type="scientific">Olea europaea subsp. europaea</name>
    <dbReference type="NCBI Taxonomy" id="158383"/>
    <lineage>
        <taxon>Eukaryota</taxon>
        <taxon>Viridiplantae</taxon>
        <taxon>Streptophyta</taxon>
        <taxon>Embryophyta</taxon>
        <taxon>Tracheophyta</taxon>
        <taxon>Spermatophyta</taxon>
        <taxon>Magnoliopsida</taxon>
        <taxon>eudicotyledons</taxon>
        <taxon>Gunneridae</taxon>
        <taxon>Pentapetalae</taxon>
        <taxon>asterids</taxon>
        <taxon>lamiids</taxon>
        <taxon>Lamiales</taxon>
        <taxon>Oleaceae</taxon>
        <taxon>Oleeae</taxon>
        <taxon>Olea</taxon>
    </lineage>
</organism>
<feature type="region of interest" description="Disordered" evidence="1">
    <location>
        <begin position="69"/>
        <end position="111"/>
    </location>
</feature>
<dbReference type="AlphaFoldDB" id="A0A8S0VMB9"/>
<feature type="compositionally biased region" description="Polar residues" evidence="1">
    <location>
        <begin position="69"/>
        <end position="79"/>
    </location>
</feature>
<accession>A0A8S0VMB9</accession>